<evidence type="ECO:0000313" key="2">
    <source>
        <dbReference type="Proteomes" id="UP000272729"/>
    </source>
</evidence>
<organism evidence="1 2">
    <name type="scientific">Saccharothrix variisporea</name>
    <dbReference type="NCBI Taxonomy" id="543527"/>
    <lineage>
        <taxon>Bacteria</taxon>
        <taxon>Bacillati</taxon>
        <taxon>Actinomycetota</taxon>
        <taxon>Actinomycetes</taxon>
        <taxon>Pseudonocardiales</taxon>
        <taxon>Pseudonocardiaceae</taxon>
        <taxon>Saccharothrix</taxon>
    </lineage>
</organism>
<proteinExistence type="predicted"/>
<dbReference type="AlphaFoldDB" id="A0A495X7T2"/>
<accession>A0A495X7T2</accession>
<comment type="caution">
    <text evidence="1">The sequence shown here is derived from an EMBL/GenBank/DDBJ whole genome shotgun (WGS) entry which is preliminary data.</text>
</comment>
<reference evidence="1 2" key="1">
    <citation type="submission" date="2018-10" db="EMBL/GenBank/DDBJ databases">
        <title>Sequencing the genomes of 1000 actinobacteria strains.</title>
        <authorList>
            <person name="Klenk H.-P."/>
        </authorList>
    </citation>
    <scope>NUCLEOTIDE SEQUENCE [LARGE SCALE GENOMIC DNA]</scope>
    <source>
        <strain evidence="1 2">DSM 43911</strain>
    </source>
</reference>
<keyword evidence="2" id="KW-1185">Reference proteome</keyword>
<evidence type="ECO:0000313" key="1">
    <source>
        <dbReference type="EMBL" id="RKT70521.1"/>
    </source>
</evidence>
<dbReference type="Proteomes" id="UP000272729">
    <property type="component" value="Unassembled WGS sequence"/>
</dbReference>
<dbReference type="EMBL" id="RBXR01000001">
    <property type="protein sequence ID" value="RKT70521.1"/>
    <property type="molecule type" value="Genomic_DNA"/>
</dbReference>
<name>A0A495X7T2_9PSEU</name>
<protein>
    <submittedName>
        <fullName evidence="1">Uncharacterized protein</fullName>
    </submittedName>
</protein>
<gene>
    <name evidence="1" type="ORF">DFJ66_3791</name>
</gene>
<sequence>MSGVVGVVLLLCAGAAVFAALSWWQRSWPETPVFARPRPSGAVERGLRSDPNAGFFTDRGFLFRKRHFFVATGCPPTRIADFSSLDVRRRVQPVRVARVGLRSWWWFEDAFYRESAGYSERDVVALVRDHKDREQARRERAKLISELDANLRKRDQG</sequence>